<dbReference type="RefSeq" id="WP_113954144.1">
    <property type="nucleotide sequence ID" value="NZ_QNRT01000002.1"/>
</dbReference>
<evidence type="ECO:0000256" key="1">
    <source>
        <dbReference type="PROSITE-ProRule" id="PRU00473"/>
    </source>
</evidence>
<gene>
    <name evidence="4" type="ORF">DFR28_102793</name>
</gene>
<sequence length="314" mass="34187">MKRVTFLSFDRYTVLLSLLLVYSSSSIACSGFQATDAELFSRVAKSNTMTTIIEGPIKYQESVQDGFSVGYRPSQSHDIAGTFCQEVYDFDESASALSVFQSLRSAYLQNGKSLSFECQRAECGEVEGWSLYLNKYIAGNSDNQYFLLSSISNGSQYLSATMVYVSEFDSRPRLVLTSVHDLALRNVVGLGLAASFPAEGSGQTPAEKLGSVYFDVGQSNVTDTTKLDALIQGVRDASATDRFLVVGFTDTAGSAQTNFTLSELRAQHLVEALVQQAGIDKERLFHVGGGETHVAGRSPSLARKVDIYRLRVDG</sequence>
<dbReference type="AlphaFoldDB" id="A0A395JKQ4"/>
<dbReference type="PROSITE" id="PS51123">
    <property type="entry name" value="OMPA_2"/>
    <property type="match status" value="1"/>
</dbReference>
<dbReference type="SUPFAM" id="SSF103088">
    <property type="entry name" value="OmpA-like"/>
    <property type="match status" value="1"/>
</dbReference>
<feature type="domain" description="OmpA-like" evidence="3">
    <location>
        <begin position="201"/>
        <end position="314"/>
    </location>
</feature>
<accession>A0A395JKQ4</accession>
<protein>
    <submittedName>
        <fullName evidence="4">OmpA family protein</fullName>
    </submittedName>
</protein>
<dbReference type="EMBL" id="QNRT01000002">
    <property type="protein sequence ID" value="RBP51373.1"/>
    <property type="molecule type" value="Genomic_DNA"/>
</dbReference>
<reference evidence="4 5" key="1">
    <citation type="submission" date="2018-06" db="EMBL/GenBank/DDBJ databases">
        <title>Genomic Encyclopedia of Type Strains, Phase IV (KMG-IV): sequencing the most valuable type-strain genomes for metagenomic binning, comparative biology and taxonomic classification.</title>
        <authorList>
            <person name="Goeker M."/>
        </authorList>
    </citation>
    <scope>NUCLEOTIDE SEQUENCE [LARGE SCALE GENOMIC DNA]</scope>
    <source>
        <strain evidence="4 5">DSM 24032</strain>
    </source>
</reference>
<evidence type="ECO:0000313" key="5">
    <source>
        <dbReference type="Proteomes" id="UP000253083"/>
    </source>
</evidence>
<dbReference type="PANTHER" id="PTHR30329:SF21">
    <property type="entry name" value="LIPOPROTEIN YIAD-RELATED"/>
    <property type="match status" value="1"/>
</dbReference>
<dbReference type="InParanoid" id="A0A395JKQ4"/>
<dbReference type="CDD" id="cd07185">
    <property type="entry name" value="OmpA_C-like"/>
    <property type="match status" value="1"/>
</dbReference>
<comment type="caution">
    <text evidence="4">The sequence shown here is derived from an EMBL/GenBank/DDBJ whole genome shotgun (WGS) entry which is preliminary data.</text>
</comment>
<evidence type="ECO:0000256" key="2">
    <source>
        <dbReference type="SAM" id="SignalP"/>
    </source>
</evidence>
<organism evidence="4 5">
    <name type="scientific">Arenicella xantha</name>
    <dbReference type="NCBI Taxonomy" id="644221"/>
    <lineage>
        <taxon>Bacteria</taxon>
        <taxon>Pseudomonadati</taxon>
        <taxon>Pseudomonadota</taxon>
        <taxon>Gammaproteobacteria</taxon>
        <taxon>Arenicellales</taxon>
        <taxon>Arenicellaceae</taxon>
        <taxon>Arenicella</taxon>
    </lineage>
</organism>
<dbReference type="Pfam" id="PF00691">
    <property type="entry name" value="OmpA"/>
    <property type="match status" value="1"/>
</dbReference>
<keyword evidence="1" id="KW-0472">Membrane</keyword>
<proteinExistence type="predicted"/>
<dbReference type="PROSITE" id="PS51257">
    <property type="entry name" value="PROKAR_LIPOPROTEIN"/>
    <property type="match status" value="1"/>
</dbReference>
<dbReference type="Proteomes" id="UP000253083">
    <property type="component" value="Unassembled WGS sequence"/>
</dbReference>
<evidence type="ECO:0000313" key="4">
    <source>
        <dbReference type="EMBL" id="RBP51373.1"/>
    </source>
</evidence>
<dbReference type="Gene3D" id="3.30.1330.60">
    <property type="entry name" value="OmpA-like domain"/>
    <property type="match status" value="1"/>
</dbReference>
<dbReference type="OrthoDB" id="5741786at2"/>
<keyword evidence="5" id="KW-1185">Reference proteome</keyword>
<evidence type="ECO:0000259" key="3">
    <source>
        <dbReference type="PROSITE" id="PS51123"/>
    </source>
</evidence>
<dbReference type="InterPro" id="IPR006665">
    <property type="entry name" value="OmpA-like"/>
</dbReference>
<feature type="chain" id="PRO_5017229351" evidence="2">
    <location>
        <begin position="29"/>
        <end position="314"/>
    </location>
</feature>
<keyword evidence="2" id="KW-0732">Signal</keyword>
<dbReference type="GO" id="GO:0016020">
    <property type="term" value="C:membrane"/>
    <property type="evidence" value="ECO:0007669"/>
    <property type="project" value="UniProtKB-UniRule"/>
</dbReference>
<feature type="signal peptide" evidence="2">
    <location>
        <begin position="1"/>
        <end position="28"/>
    </location>
</feature>
<dbReference type="PANTHER" id="PTHR30329">
    <property type="entry name" value="STATOR ELEMENT OF FLAGELLAR MOTOR COMPLEX"/>
    <property type="match status" value="1"/>
</dbReference>
<name>A0A395JKQ4_9GAMM</name>
<dbReference type="InterPro" id="IPR050330">
    <property type="entry name" value="Bact_OuterMem_StrucFunc"/>
</dbReference>
<dbReference type="InterPro" id="IPR036737">
    <property type="entry name" value="OmpA-like_sf"/>
</dbReference>